<dbReference type="AlphaFoldDB" id="A0A974NT16"/>
<dbReference type="Proteomes" id="UP000595894">
    <property type="component" value="Chromosome"/>
</dbReference>
<evidence type="ECO:0000256" key="2">
    <source>
        <dbReference type="RuleBase" id="RU003750"/>
    </source>
</evidence>
<dbReference type="RefSeq" id="WP_202091646.1">
    <property type="nucleotide sequence ID" value="NZ_CP061035.1"/>
</dbReference>
<gene>
    <name evidence="4" type="ORF">H5J25_13040</name>
</gene>
<evidence type="ECO:0000313" key="4">
    <source>
        <dbReference type="EMBL" id="QQV76395.1"/>
    </source>
</evidence>
<proteinExistence type="inferred from homology"/>
<organism evidence="4 5">
    <name type="scientific">Sphingomonas aliaeris</name>
    <dbReference type="NCBI Taxonomy" id="2759526"/>
    <lineage>
        <taxon>Bacteria</taxon>
        <taxon>Pseudomonadati</taxon>
        <taxon>Pseudomonadota</taxon>
        <taxon>Alphaproteobacteria</taxon>
        <taxon>Sphingomonadales</taxon>
        <taxon>Sphingomonadaceae</taxon>
        <taxon>Sphingomonas</taxon>
    </lineage>
</organism>
<dbReference type="GO" id="GO:0016780">
    <property type="term" value="F:phosphotransferase activity, for other substituted phosphate groups"/>
    <property type="evidence" value="ECO:0007669"/>
    <property type="project" value="InterPro"/>
</dbReference>
<keyword evidence="3" id="KW-1133">Transmembrane helix</keyword>
<dbReference type="InterPro" id="IPR048254">
    <property type="entry name" value="CDP_ALCOHOL_P_TRANSF_CS"/>
</dbReference>
<reference evidence="5" key="1">
    <citation type="submission" date="2020-09" db="EMBL/GenBank/DDBJ databases">
        <title>Sphingomonas sp., a new species isolated from pork steak.</title>
        <authorList>
            <person name="Heidler von Heilborn D."/>
        </authorList>
    </citation>
    <scope>NUCLEOTIDE SEQUENCE [LARGE SCALE GENOMIC DNA]</scope>
</reference>
<keyword evidence="5" id="KW-1185">Reference proteome</keyword>
<keyword evidence="3" id="KW-0812">Transmembrane</keyword>
<dbReference type="Gene3D" id="1.20.120.1760">
    <property type="match status" value="1"/>
</dbReference>
<feature type="transmembrane region" description="Helical" evidence="3">
    <location>
        <begin position="101"/>
        <end position="122"/>
    </location>
</feature>
<evidence type="ECO:0000256" key="3">
    <source>
        <dbReference type="SAM" id="Phobius"/>
    </source>
</evidence>
<feature type="transmembrane region" description="Helical" evidence="3">
    <location>
        <begin position="242"/>
        <end position="260"/>
    </location>
</feature>
<protein>
    <submittedName>
        <fullName evidence="4">CDP-alcohol phosphatidyltransferase family protein</fullName>
    </submittedName>
</protein>
<comment type="similarity">
    <text evidence="2">Belongs to the CDP-alcohol phosphatidyltransferase class-I family.</text>
</comment>
<feature type="transmembrane region" description="Helical" evidence="3">
    <location>
        <begin position="33"/>
        <end position="56"/>
    </location>
</feature>
<dbReference type="Pfam" id="PF01066">
    <property type="entry name" value="CDP-OH_P_transf"/>
    <property type="match status" value="1"/>
</dbReference>
<dbReference type="PROSITE" id="PS00379">
    <property type="entry name" value="CDP_ALCOHOL_P_TRANSF"/>
    <property type="match status" value="1"/>
</dbReference>
<sequence length="279" mass="30421">MKLAPPDGSRDRRIEDPTNLWLIHPASRALLPLALRAGISANFVSFVGLFLGIAAAISYSNWTSRTAAAVGLLFSVGWLVADGLDGMVARATRSASAFGRLLDGLVDHGVFTLIYVVLAMSIGTVEGWVLAFAAGFAHMVQSSLFEGERARFHRRAKGDWGGTPPARTGGFLEKLYDDVSHIVDRAAGRFDQALRDDRDPARFGQDYAAKAAWPMKVMAFESANMRVLAIFVSCLAGNPRLFWWFEIVPLTLLIIGTLIWHRRVEAALMHPGGAKPVNT</sequence>
<dbReference type="InterPro" id="IPR000462">
    <property type="entry name" value="CDP-OH_P_trans"/>
</dbReference>
<feature type="transmembrane region" description="Helical" evidence="3">
    <location>
        <begin position="62"/>
        <end position="81"/>
    </location>
</feature>
<dbReference type="KEGG" id="sari:H5J25_13040"/>
<evidence type="ECO:0000313" key="5">
    <source>
        <dbReference type="Proteomes" id="UP000595894"/>
    </source>
</evidence>
<accession>A0A974NT16</accession>
<dbReference type="EMBL" id="CP061035">
    <property type="protein sequence ID" value="QQV76395.1"/>
    <property type="molecule type" value="Genomic_DNA"/>
</dbReference>
<name>A0A974NT16_9SPHN</name>
<dbReference type="InterPro" id="IPR043130">
    <property type="entry name" value="CDP-OH_PTrfase_TM_dom"/>
</dbReference>
<keyword evidence="3" id="KW-0472">Membrane</keyword>
<keyword evidence="1 2" id="KW-0808">Transferase</keyword>
<dbReference type="GO" id="GO:0016020">
    <property type="term" value="C:membrane"/>
    <property type="evidence" value="ECO:0007669"/>
    <property type="project" value="InterPro"/>
</dbReference>
<evidence type="ECO:0000256" key="1">
    <source>
        <dbReference type="ARBA" id="ARBA00022679"/>
    </source>
</evidence>
<dbReference type="GO" id="GO:0008654">
    <property type="term" value="P:phospholipid biosynthetic process"/>
    <property type="evidence" value="ECO:0007669"/>
    <property type="project" value="InterPro"/>
</dbReference>